<dbReference type="PATRIC" id="fig|1410950.3.peg.1151"/>
<dbReference type="Proteomes" id="UP000018872">
    <property type="component" value="Unassembled WGS sequence"/>
</dbReference>
<proteinExistence type="predicted"/>
<dbReference type="AlphaFoldDB" id="W2CBR6"/>
<evidence type="ECO:0000313" key="1">
    <source>
        <dbReference type="EMBL" id="ETK04555.1"/>
    </source>
</evidence>
<organism evidence="1 2">
    <name type="scientific">Tannerella sp. oral taxon BU063 isolate Cell 5</name>
    <dbReference type="NCBI Taxonomy" id="1410950"/>
    <lineage>
        <taxon>Bacteria</taxon>
        <taxon>Pseudomonadati</taxon>
        <taxon>Bacteroidota</taxon>
        <taxon>Bacteroidia</taxon>
        <taxon>Bacteroidales</taxon>
        <taxon>Tannerellaceae</taxon>
        <taxon>Tannerella</taxon>
    </lineage>
</organism>
<evidence type="ECO:0000313" key="2">
    <source>
        <dbReference type="Proteomes" id="UP000018872"/>
    </source>
</evidence>
<dbReference type="EMBL" id="AYYC01000639">
    <property type="protein sequence ID" value="ETK04555.1"/>
    <property type="molecule type" value="Genomic_DNA"/>
</dbReference>
<reference evidence="1 2" key="1">
    <citation type="submission" date="2013-11" db="EMBL/GenBank/DDBJ databases">
        <title>Single cell genomics of uncultured Tannerella BU063 (oral taxon 286).</title>
        <authorList>
            <person name="Beall C.J."/>
            <person name="Campbell A.G."/>
            <person name="Griffen A.L."/>
            <person name="Podar M."/>
            <person name="Leys E.J."/>
        </authorList>
    </citation>
    <scope>NUCLEOTIDE SEQUENCE [LARGE SCALE GENOMIC DNA]</scope>
    <source>
        <strain evidence="1">Cell 5</strain>
    </source>
</reference>
<gene>
    <name evidence="1" type="ORF">T229_08310</name>
</gene>
<sequence>MDASELVPGEEYIYLGKDGRTGPLRFEGVREGGRIFVFDLPRPRVGQMMLGRPHVERAIRRIESWTQTN</sequence>
<protein>
    <submittedName>
        <fullName evidence="1">Uncharacterized protein</fullName>
    </submittedName>
</protein>
<comment type="caution">
    <text evidence="1">The sequence shown here is derived from an EMBL/GenBank/DDBJ whole genome shotgun (WGS) entry which is preliminary data.</text>
</comment>
<name>W2CBR6_9BACT</name>
<accession>W2CBR6</accession>